<feature type="transmembrane region" description="Helical" evidence="1">
    <location>
        <begin position="269"/>
        <end position="291"/>
    </location>
</feature>
<keyword evidence="1" id="KW-0812">Transmembrane</keyword>
<feature type="transmembrane region" description="Helical" evidence="1">
    <location>
        <begin position="165"/>
        <end position="184"/>
    </location>
</feature>
<dbReference type="PANTHER" id="PTHR23028:SF53">
    <property type="entry name" value="ACYL_TRANSF_3 DOMAIN-CONTAINING PROTEIN"/>
    <property type="match status" value="1"/>
</dbReference>
<feature type="transmembrane region" description="Helical" evidence="1">
    <location>
        <begin position="204"/>
        <end position="227"/>
    </location>
</feature>
<dbReference type="InterPro" id="IPR002656">
    <property type="entry name" value="Acyl_transf_3_dom"/>
</dbReference>
<gene>
    <name evidence="3" type="ORF">TH53_08370</name>
</gene>
<feature type="transmembrane region" description="Helical" evidence="1">
    <location>
        <begin position="334"/>
        <end position="356"/>
    </location>
</feature>
<accession>A0A0D0GT68</accession>
<feature type="transmembrane region" description="Helical" evidence="1">
    <location>
        <begin position="46"/>
        <end position="66"/>
    </location>
</feature>
<dbReference type="Proteomes" id="UP000032049">
    <property type="component" value="Unassembled WGS sequence"/>
</dbReference>
<dbReference type="GO" id="GO:0009103">
    <property type="term" value="P:lipopolysaccharide biosynthetic process"/>
    <property type="evidence" value="ECO:0007669"/>
    <property type="project" value="TreeGrafter"/>
</dbReference>
<feature type="transmembrane region" description="Helical" evidence="1">
    <location>
        <begin position="16"/>
        <end position="34"/>
    </location>
</feature>
<evidence type="ECO:0000313" key="4">
    <source>
        <dbReference type="Proteomes" id="UP000032049"/>
    </source>
</evidence>
<dbReference type="GO" id="GO:0016020">
    <property type="term" value="C:membrane"/>
    <property type="evidence" value="ECO:0007669"/>
    <property type="project" value="TreeGrafter"/>
</dbReference>
<feature type="transmembrane region" description="Helical" evidence="1">
    <location>
        <begin position="87"/>
        <end position="104"/>
    </location>
</feature>
<comment type="caution">
    <text evidence="3">The sequence shown here is derived from an EMBL/GenBank/DDBJ whole genome shotgun (WGS) entry which is preliminary data.</text>
</comment>
<keyword evidence="4" id="KW-1185">Reference proteome</keyword>
<keyword evidence="1" id="KW-0472">Membrane</keyword>
<dbReference type="Pfam" id="PF01757">
    <property type="entry name" value="Acyl_transf_3"/>
    <property type="match status" value="1"/>
</dbReference>
<dbReference type="AlphaFoldDB" id="A0A0D0GT68"/>
<feature type="transmembrane region" description="Helical" evidence="1">
    <location>
        <begin position="239"/>
        <end position="257"/>
    </location>
</feature>
<dbReference type="InterPro" id="IPR050879">
    <property type="entry name" value="Acyltransferase_3"/>
</dbReference>
<organism evidence="3 4">
    <name type="scientific">Pedobacter lusitanus</name>
    <dbReference type="NCBI Taxonomy" id="1503925"/>
    <lineage>
        <taxon>Bacteria</taxon>
        <taxon>Pseudomonadati</taxon>
        <taxon>Bacteroidota</taxon>
        <taxon>Sphingobacteriia</taxon>
        <taxon>Sphingobacteriales</taxon>
        <taxon>Sphingobacteriaceae</taxon>
        <taxon>Pedobacter</taxon>
    </lineage>
</organism>
<dbReference type="OrthoDB" id="290051at2"/>
<sequence>MTLPAITDRLHGLDHLRAFAIIFVFIFHYGRLFYAPQPLISIGKFGWTGVDLFFVLSGYLIASHLFKGILTKGINFRVFYTKRIFRIIPVYLVILLLYFLFPSFREREALAPLWKYLTFTQNIGLDLRSQGTFSHAWSLCIEEQFYLLFPLMLWILVYSKRIDKIFTLLLILFLSGFIFRLYTWTNFVSPFIGTEDFVFYWYKWIYYLTLCRLDGLITGILIAAIFEFMPMYRSRIEPFGNRLLIISVLVLTAAYYLCENEESFSASVFGFPLISLGYGMLLLGAICPGSLLYNFRSGFMRKIADLSFAIYLCHKIVLHLSQEQSGYFSVEKDSWVMFTIGLFATISVAYILNILIEKPFMKIRNILLKRMGH</sequence>
<dbReference type="STRING" id="1503925.TH53_08370"/>
<protein>
    <recommendedName>
        <fullName evidence="2">Acyltransferase 3 domain-containing protein</fullName>
    </recommendedName>
</protein>
<feature type="domain" description="Acyltransferase 3" evidence="2">
    <location>
        <begin position="11"/>
        <end position="352"/>
    </location>
</feature>
<evidence type="ECO:0000313" key="3">
    <source>
        <dbReference type="EMBL" id="KIO77676.1"/>
    </source>
</evidence>
<keyword evidence="1" id="KW-1133">Transmembrane helix</keyword>
<dbReference type="PANTHER" id="PTHR23028">
    <property type="entry name" value="ACETYLTRANSFERASE"/>
    <property type="match status" value="1"/>
</dbReference>
<evidence type="ECO:0000259" key="2">
    <source>
        <dbReference type="Pfam" id="PF01757"/>
    </source>
</evidence>
<evidence type="ECO:0000256" key="1">
    <source>
        <dbReference type="SAM" id="Phobius"/>
    </source>
</evidence>
<dbReference type="EMBL" id="JXRA01000031">
    <property type="protein sequence ID" value="KIO77676.1"/>
    <property type="molecule type" value="Genomic_DNA"/>
</dbReference>
<dbReference type="GO" id="GO:0016747">
    <property type="term" value="F:acyltransferase activity, transferring groups other than amino-acyl groups"/>
    <property type="evidence" value="ECO:0007669"/>
    <property type="project" value="InterPro"/>
</dbReference>
<reference evidence="3 4" key="1">
    <citation type="submission" date="2015-01" db="EMBL/GenBank/DDBJ databases">
        <title>Draft genome sequence of Pedobacter sp. NL19 isolated from sludge of an effluent treatment pond in an abandoned uranium mine.</title>
        <authorList>
            <person name="Santos T."/>
            <person name="Caetano T."/>
            <person name="Covas C."/>
            <person name="Cruz A."/>
            <person name="Mendo S."/>
        </authorList>
    </citation>
    <scope>NUCLEOTIDE SEQUENCE [LARGE SCALE GENOMIC DNA]</scope>
    <source>
        <strain evidence="3 4">NL19</strain>
    </source>
</reference>
<feature type="transmembrane region" description="Helical" evidence="1">
    <location>
        <begin position="136"/>
        <end position="158"/>
    </location>
</feature>
<name>A0A0D0GT68_9SPHI</name>
<proteinExistence type="predicted"/>